<name>W4QYD7_HALA3</name>
<protein>
    <recommendedName>
        <fullName evidence="5">GAF domain-containing protein</fullName>
    </recommendedName>
</protein>
<organism evidence="3 4">
    <name type="scientific">Halalkalibacter akibai (strain ATCC 43226 / DSM 21942 / CIP 109018 / JCM 9157 / 1139)</name>
    <name type="common">Bacillus akibai</name>
    <dbReference type="NCBI Taxonomy" id="1236973"/>
    <lineage>
        <taxon>Bacteria</taxon>
        <taxon>Bacillati</taxon>
        <taxon>Bacillota</taxon>
        <taxon>Bacilli</taxon>
        <taxon>Bacillales</taxon>
        <taxon>Bacillaceae</taxon>
        <taxon>Halalkalibacter</taxon>
    </lineage>
</organism>
<dbReference type="AlphaFoldDB" id="W4QYD7"/>
<reference evidence="3 4" key="1">
    <citation type="journal article" date="2014" name="Genome Announc.">
        <title>Draft Genome Sequences of Three Alkaliphilic Bacillus Strains, Bacillus wakoensis JCM 9140T, Bacillus akibai JCM 9157T, and Bacillus hemicellulosilyticus JCM 9152T.</title>
        <authorList>
            <person name="Yuki M."/>
            <person name="Oshima K."/>
            <person name="Suda W."/>
            <person name="Oshida Y."/>
            <person name="Kitamura K."/>
            <person name="Iida T."/>
            <person name="Hattori M."/>
            <person name="Ohkuma M."/>
        </authorList>
    </citation>
    <scope>NUCLEOTIDE SEQUENCE [LARGE SCALE GENOMIC DNA]</scope>
    <source>
        <strain evidence="3 4">JCM 9157</strain>
    </source>
</reference>
<comment type="caution">
    <text evidence="3">The sequence shown here is derived from an EMBL/GenBank/DDBJ whole genome shotgun (WGS) entry which is preliminary data.</text>
</comment>
<evidence type="ECO:0000313" key="4">
    <source>
        <dbReference type="Proteomes" id="UP000018896"/>
    </source>
</evidence>
<keyword evidence="2" id="KW-0472">Membrane</keyword>
<evidence type="ECO:0008006" key="5">
    <source>
        <dbReference type="Google" id="ProtNLM"/>
    </source>
</evidence>
<dbReference type="InterPro" id="IPR029016">
    <property type="entry name" value="GAF-like_dom_sf"/>
</dbReference>
<evidence type="ECO:0000256" key="2">
    <source>
        <dbReference type="SAM" id="Phobius"/>
    </source>
</evidence>
<feature type="transmembrane region" description="Helical" evidence="2">
    <location>
        <begin position="54"/>
        <end position="73"/>
    </location>
</feature>
<feature type="coiled-coil region" evidence="1">
    <location>
        <begin position="159"/>
        <end position="186"/>
    </location>
</feature>
<sequence length="369" mass="42899">MRNSQKVKRNEKHTESLKPYDNLINQINDGRYIRLNRLKENWLTWIIKCMGNSFFALMIPLNYPLLIIAALVVVEKIYQSYDERFAIPFNLYLWVFIIYIAIYAFKAFIQQIQKNFVSKDIHLIWALNFKGKINNPFYSIESHGKYTEDFNKVLTYYAKAVTQSQIENYQLEINELHKMLERLKELSQFPNDVFESLSRLIEIVADYSQDKTNIRNQYNLVLDRILSEMSSIEILKPLMKQATIMLICEETGNLKIEGQYNIPNGVINSKEIAIGDKFAGKVIKGKELVWIGDVSKGEAKSTYGFEEDLSRVYKGIIGVPVVPKDKMDAIGVINLHSNAILDENDVEQYKIMKILEPYIQLIVSVNKLR</sequence>
<dbReference type="SUPFAM" id="SSF55781">
    <property type="entry name" value="GAF domain-like"/>
    <property type="match status" value="1"/>
</dbReference>
<dbReference type="EMBL" id="BAUV01000040">
    <property type="protein sequence ID" value="GAE36678.1"/>
    <property type="molecule type" value="Genomic_DNA"/>
</dbReference>
<proteinExistence type="predicted"/>
<keyword evidence="1" id="KW-0175">Coiled coil</keyword>
<keyword evidence="2" id="KW-0812">Transmembrane</keyword>
<dbReference type="Proteomes" id="UP000018896">
    <property type="component" value="Unassembled WGS sequence"/>
</dbReference>
<feature type="transmembrane region" description="Helical" evidence="2">
    <location>
        <begin position="85"/>
        <end position="105"/>
    </location>
</feature>
<dbReference type="OrthoDB" id="2597931at2"/>
<evidence type="ECO:0000313" key="3">
    <source>
        <dbReference type="EMBL" id="GAE36678.1"/>
    </source>
</evidence>
<dbReference type="Gene3D" id="3.30.450.40">
    <property type="match status" value="1"/>
</dbReference>
<gene>
    <name evidence="3" type="ORF">JCM9157_3887</name>
</gene>
<accession>W4QYD7</accession>
<keyword evidence="4" id="KW-1185">Reference proteome</keyword>
<dbReference type="RefSeq" id="WP_035666788.1">
    <property type="nucleotide sequence ID" value="NZ_BAUV01000040.1"/>
</dbReference>
<evidence type="ECO:0000256" key="1">
    <source>
        <dbReference type="SAM" id="Coils"/>
    </source>
</evidence>
<keyword evidence="2" id="KW-1133">Transmembrane helix</keyword>